<dbReference type="AlphaFoldDB" id="A0AA38M114"/>
<evidence type="ECO:0000313" key="3">
    <source>
        <dbReference type="Proteomes" id="UP001168821"/>
    </source>
</evidence>
<sequence length="202" mass="22698">MPLNKDLGIDVTKMNETKYKANSSSTNQSQKVLLAGNLYNLTKVNNNPLLLQSDNFITDIKKLRKKVISLNNSSFEDLKSSQHKENITNLTSTSSVKLTNVTDKKLFREPSTINLEPTATFYTKSNTTGNVELKAMETTKVSTERKETLITTASVAGFLTLSAVVLTGAFYYKKRKDRMDLIKSYDSLFDDNDKGDLFIEED</sequence>
<protein>
    <submittedName>
        <fullName evidence="2">Uncharacterized protein</fullName>
    </submittedName>
</protein>
<gene>
    <name evidence="2" type="ORF">Zmor_004333</name>
</gene>
<evidence type="ECO:0000256" key="1">
    <source>
        <dbReference type="SAM" id="Phobius"/>
    </source>
</evidence>
<dbReference type="Proteomes" id="UP001168821">
    <property type="component" value="Unassembled WGS sequence"/>
</dbReference>
<proteinExistence type="predicted"/>
<feature type="transmembrane region" description="Helical" evidence="1">
    <location>
        <begin position="149"/>
        <end position="172"/>
    </location>
</feature>
<comment type="caution">
    <text evidence="2">The sequence shown here is derived from an EMBL/GenBank/DDBJ whole genome shotgun (WGS) entry which is preliminary data.</text>
</comment>
<dbReference type="EMBL" id="JALNTZ010001580">
    <property type="protein sequence ID" value="KAJ3625338.1"/>
    <property type="molecule type" value="Genomic_DNA"/>
</dbReference>
<keyword evidence="1" id="KW-0812">Transmembrane</keyword>
<keyword evidence="1" id="KW-1133">Transmembrane helix</keyword>
<accession>A0AA38M114</accession>
<keyword evidence="1" id="KW-0472">Membrane</keyword>
<evidence type="ECO:0000313" key="2">
    <source>
        <dbReference type="EMBL" id="KAJ3625338.1"/>
    </source>
</evidence>
<reference evidence="2" key="1">
    <citation type="journal article" date="2023" name="G3 (Bethesda)">
        <title>Whole genome assemblies of Zophobas morio and Tenebrio molitor.</title>
        <authorList>
            <person name="Kaur S."/>
            <person name="Stinson S.A."/>
            <person name="diCenzo G.C."/>
        </authorList>
    </citation>
    <scope>NUCLEOTIDE SEQUENCE</scope>
    <source>
        <strain evidence="2">QUZm001</strain>
    </source>
</reference>
<name>A0AA38M114_9CUCU</name>
<organism evidence="2 3">
    <name type="scientific">Zophobas morio</name>
    <dbReference type="NCBI Taxonomy" id="2755281"/>
    <lineage>
        <taxon>Eukaryota</taxon>
        <taxon>Metazoa</taxon>
        <taxon>Ecdysozoa</taxon>
        <taxon>Arthropoda</taxon>
        <taxon>Hexapoda</taxon>
        <taxon>Insecta</taxon>
        <taxon>Pterygota</taxon>
        <taxon>Neoptera</taxon>
        <taxon>Endopterygota</taxon>
        <taxon>Coleoptera</taxon>
        <taxon>Polyphaga</taxon>
        <taxon>Cucujiformia</taxon>
        <taxon>Tenebrionidae</taxon>
        <taxon>Zophobas</taxon>
    </lineage>
</organism>
<keyword evidence="3" id="KW-1185">Reference proteome</keyword>